<gene>
    <name evidence="2" type="ORF">EK403_13595</name>
</gene>
<dbReference type="GO" id="GO:0004252">
    <property type="term" value="F:serine-type endopeptidase activity"/>
    <property type="evidence" value="ECO:0007669"/>
    <property type="project" value="InterPro"/>
</dbReference>
<dbReference type="CDD" id="cd04847">
    <property type="entry name" value="Peptidases_S8_Subtilisin_like_2"/>
    <property type="match status" value="1"/>
</dbReference>
<proteinExistence type="predicted"/>
<dbReference type="GO" id="GO:0006508">
    <property type="term" value="P:proteolysis"/>
    <property type="evidence" value="ECO:0007669"/>
    <property type="project" value="InterPro"/>
</dbReference>
<dbReference type="SUPFAM" id="SSF52743">
    <property type="entry name" value="Subtilisin-like"/>
    <property type="match status" value="1"/>
</dbReference>
<comment type="caution">
    <text evidence="2">The sequence shown here is derived from an EMBL/GenBank/DDBJ whole genome shotgun (WGS) entry which is preliminary data.</text>
</comment>
<dbReference type="EMBL" id="RYFI01000012">
    <property type="protein sequence ID" value="RXF72857.1"/>
    <property type="molecule type" value="Genomic_DNA"/>
</dbReference>
<dbReference type="OrthoDB" id="9768989at2"/>
<evidence type="ECO:0000313" key="2">
    <source>
        <dbReference type="EMBL" id="RXF72857.1"/>
    </source>
</evidence>
<feature type="domain" description="Peptidase S8/S53" evidence="1">
    <location>
        <begin position="16"/>
        <end position="254"/>
    </location>
</feature>
<accession>A0A4Q0MH25</accession>
<keyword evidence="3" id="KW-1185">Reference proteome</keyword>
<evidence type="ECO:0000259" key="1">
    <source>
        <dbReference type="Pfam" id="PF00082"/>
    </source>
</evidence>
<dbReference type="InterPro" id="IPR036852">
    <property type="entry name" value="Peptidase_S8/S53_dom_sf"/>
</dbReference>
<evidence type="ECO:0000313" key="3">
    <source>
        <dbReference type="Proteomes" id="UP000289708"/>
    </source>
</evidence>
<dbReference type="Pfam" id="PF00082">
    <property type="entry name" value="Peptidase_S8"/>
    <property type="match status" value="1"/>
</dbReference>
<dbReference type="Proteomes" id="UP000289708">
    <property type="component" value="Unassembled WGS sequence"/>
</dbReference>
<dbReference type="Gene3D" id="3.40.50.200">
    <property type="entry name" value="Peptidase S8/S53 domain"/>
    <property type="match status" value="1"/>
</dbReference>
<dbReference type="InterPro" id="IPR000209">
    <property type="entry name" value="Peptidase_S8/S53_dom"/>
</dbReference>
<name>A0A4Q0MH25_9HYPH</name>
<reference evidence="2 3" key="1">
    <citation type="submission" date="2018-12" db="EMBL/GenBank/DDBJ databases">
        <title>bacterium Hansschlegelia zhihuaiae S113.</title>
        <authorList>
            <person name="He J."/>
        </authorList>
    </citation>
    <scope>NUCLEOTIDE SEQUENCE [LARGE SCALE GENOMIC DNA]</scope>
    <source>
        <strain evidence="2 3">S 113</strain>
    </source>
</reference>
<organism evidence="2 3">
    <name type="scientific">Hansschlegelia zhihuaiae</name>
    <dbReference type="NCBI Taxonomy" id="405005"/>
    <lineage>
        <taxon>Bacteria</taxon>
        <taxon>Pseudomonadati</taxon>
        <taxon>Pseudomonadota</taxon>
        <taxon>Alphaproteobacteria</taxon>
        <taxon>Hyphomicrobiales</taxon>
        <taxon>Methylopilaceae</taxon>
        <taxon>Hansschlegelia</taxon>
    </lineage>
</organism>
<dbReference type="AlphaFoldDB" id="A0A4Q0MH25"/>
<protein>
    <submittedName>
        <fullName evidence="2">S8 family peptidase</fullName>
    </submittedName>
</protein>
<dbReference type="InterPro" id="IPR034074">
    <property type="entry name" value="Y4bN_pept_dom"/>
</dbReference>
<dbReference type="RefSeq" id="WP_128778019.1">
    <property type="nucleotide sequence ID" value="NZ_RYFI01000012.1"/>
</dbReference>
<sequence>MRPLATASLISPRDAIQSAVRMVERDANGPRVYSLSATIPGEDLDGRQSATSAAIDQMAWNGGARTRLFCVAAGNVPATPEEPYEVAHYQSRNEEFPVESPAQAVNALSVGACTEKTLGTVRTVAPAGDLCPVSRTSQGWNARHRSSNKPDVVFEGGNHVLDPCARTSRSVAETRILTTGHTVAEELTFTGETSAATAAISGLATRVAAEHPSMRAESIRGLITNGAVWTPAMESQGRGGHDARRRVLDRFGWGVPHEKLIRESATNALTLVIEDELTPFDTREGRCVLKEMKYFDLPWPREELQRMGNSEVTLTCTLSYFVDPDPLADKRARRDRYPSHRLRFRLNQPGDTAVSAQSRLNQLVNADEDDDLSVSSAQDGNWVVDQPRSDIGTLHQNIWRGPAHELAVRGGVSVYPVKGWWAERSGPDYRRSVPFSLIMSIRTDRTDVDLYAEAVANIPAHAILVEAGV</sequence>